<comment type="subcellular location">
    <subcellularLocation>
        <location evidence="1">Membrane</location>
        <topology evidence="1">Multi-pass membrane protein</topology>
    </subcellularLocation>
</comment>
<dbReference type="EMBL" id="CP031769">
    <property type="protein sequence ID" value="AXR04973.1"/>
    <property type="molecule type" value="Genomic_DNA"/>
</dbReference>
<keyword evidence="5 12" id="KW-1133">Transmembrane helix</keyword>
<reference evidence="13 14" key="1">
    <citation type="submission" date="2018-08" db="EMBL/GenBank/DDBJ databases">
        <title>Salinimonas sediminis sp. nov., a piezophilic bacterium isolated from a deep-sea sediment sample from the New Britain Trench.</title>
        <authorList>
            <person name="Cao J."/>
        </authorList>
    </citation>
    <scope>NUCLEOTIDE SEQUENCE [LARGE SCALE GENOMIC DNA]</scope>
    <source>
        <strain evidence="13 14">N102</strain>
    </source>
</reference>
<organism evidence="13 14">
    <name type="scientific">Salinimonas sediminis</name>
    <dbReference type="NCBI Taxonomy" id="2303538"/>
    <lineage>
        <taxon>Bacteria</taxon>
        <taxon>Pseudomonadati</taxon>
        <taxon>Pseudomonadota</taxon>
        <taxon>Gammaproteobacteria</taxon>
        <taxon>Alteromonadales</taxon>
        <taxon>Alteromonadaceae</taxon>
        <taxon>Alteromonas/Salinimonas group</taxon>
        <taxon>Salinimonas</taxon>
    </lineage>
</organism>
<keyword evidence="3 12" id="KW-0812">Transmembrane</keyword>
<evidence type="ECO:0000256" key="11">
    <source>
        <dbReference type="ARBA" id="ARBA00023444"/>
    </source>
</evidence>
<gene>
    <name evidence="13" type="ORF">D0Y50_00455</name>
</gene>
<feature type="transmembrane region" description="Helical" evidence="12">
    <location>
        <begin position="167"/>
        <end position="187"/>
    </location>
</feature>
<keyword evidence="10" id="KW-1015">Disulfide bond</keyword>
<dbReference type="Proteomes" id="UP000262073">
    <property type="component" value="Chromosome"/>
</dbReference>
<feature type="transmembrane region" description="Helical" evidence="12">
    <location>
        <begin position="273"/>
        <end position="294"/>
    </location>
</feature>
<feature type="transmembrane region" description="Helical" evidence="12">
    <location>
        <begin position="240"/>
        <end position="261"/>
    </location>
</feature>
<evidence type="ECO:0000256" key="2">
    <source>
        <dbReference type="ARBA" id="ARBA00022475"/>
    </source>
</evidence>
<dbReference type="KEGG" id="salm:D0Y50_00455"/>
<evidence type="ECO:0000256" key="1">
    <source>
        <dbReference type="ARBA" id="ARBA00004141"/>
    </source>
</evidence>
<keyword evidence="2" id="KW-1003">Cell membrane</keyword>
<evidence type="ECO:0000313" key="13">
    <source>
        <dbReference type="EMBL" id="AXR04973.1"/>
    </source>
</evidence>
<dbReference type="PANTHER" id="PTHR35457">
    <property type="entry name" value="HEME A SYNTHASE"/>
    <property type="match status" value="1"/>
</dbReference>
<keyword evidence="8" id="KW-0350">Heme biosynthesis</keyword>
<evidence type="ECO:0000256" key="7">
    <source>
        <dbReference type="ARBA" id="ARBA00023004"/>
    </source>
</evidence>
<feature type="transmembrane region" description="Helical" evidence="12">
    <location>
        <begin position="126"/>
        <end position="147"/>
    </location>
</feature>
<dbReference type="PANTHER" id="PTHR35457:SF1">
    <property type="entry name" value="HEME A SYNTHASE"/>
    <property type="match status" value="1"/>
</dbReference>
<dbReference type="GO" id="GO:0016491">
    <property type="term" value="F:oxidoreductase activity"/>
    <property type="evidence" value="ECO:0007669"/>
    <property type="project" value="UniProtKB-KW"/>
</dbReference>
<evidence type="ECO:0000256" key="12">
    <source>
        <dbReference type="SAM" id="Phobius"/>
    </source>
</evidence>
<dbReference type="OrthoDB" id="1447144at2"/>
<dbReference type="GO" id="GO:0006784">
    <property type="term" value="P:heme A biosynthetic process"/>
    <property type="evidence" value="ECO:0007669"/>
    <property type="project" value="InterPro"/>
</dbReference>
<feature type="transmembrane region" description="Helical" evidence="12">
    <location>
        <begin position="300"/>
        <end position="318"/>
    </location>
</feature>
<dbReference type="InterPro" id="IPR003780">
    <property type="entry name" value="COX15/CtaA_fam"/>
</dbReference>
<name>A0A346NHG6_9ALTE</name>
<keyword evidence="7" id="KW-0408">Iron</keyword>
<evidence type="ECO:0000256" key="4">
    <source>
        <dbReference type="ARBA" id="ARBA00022723"/>
    </source>
</evidence>
<evidence type="ECO:0000256" key="3">
    <source>
        <dbReference type="ARBA" id="ARBA00022692"/>
    </source>
</evidence>
<comment type="pathway">
    <text evidence="11">Porphyrin-containing compound metabolism.</text>
</comment>
<evidence type="ECO:0000256" key="6">
    <source>
        <dbReference type="ARBA" id="ARBA00023002"/>
    </source>
</evidence>
<evidence type="ECO:0000313" key="14">
    <source>
        <dbReference type="Proteomes" id="UP000262073"/>
    </source>
</evidence>
<keyword evidence="14" id="KW-1185">Reference proteome</keyword>
<feature type="transmembrane region" description="Helical" evidence="12">
    <location>
        <begin position="100"/>
        <end position="120"/>
    </location>
</feature>
<sequence>MKKLIFCSLMLAVIVIVLGAYTRLTDAGLGCPDWPGCYGELFVPASTDKVAAANAAFPARPVEASKAWSEMIHRYFAGTLGLLIFSIAAWAAIKRDPRMPLGLPLFLCVLVVFQAALGMWTVTLNLLPVAVMGHLMGGFGVLACLFVMHLRVNPITCRDRLKSARRLLGFAFVGMFILGCQIALGGWTSANYAALACTNFPVCEGQWWTQIDLPGAYTVPVAANYEFGVHGYSERMTMHIIHRAGALVTFVYLLTLGIWLLRTGSKLMNTAGAALIVVLSAQVLLGISNVVMSLPLTVAVAHNFVAACLLLVMVWIIYQLSHLEGGTTWLNRSR</sequence>
<feature type="transmembrane region" description="Helical" evidence="12">
    <location>
        <begin position="75"/>
        <end position="93"/>
    </location>
</feature>
<dbReference type="GO" id="GO:0046872">
    <property type="term" value="F:metal ion binding"/>
    <property type="evidence" value="ECO:0007669"/>
    <property type="project" value="UniProtKB-KW"/>
</dbReference>
<dbReference type="GO" id="GO:0016020">
    <property type="term" value="C:membrane"/>
    <property type="evidence" value="ECO:0007669"/>
    <property type="project" value="UniProtKB-SubCell"/>
</dbReference>
<evidence type="ECO:0000256" key="10">
    <source>
        <dbReference type="ARBA" id="ARBA00023157"/>
    </source>
</evidence>
<keyword evidence="6" id="KW-0560">Oxidoreductase</keyword>
<proteinExistence type="predicted"/>
<dbReference type="InterPro" id="IPR050450">
    <property type="entry name" value="COX15/CtaA_HemeA_synthase"/>
</dbReference>
<evidence type="ECO:0000256" key="9">
    <source>
        <dbReference type="ARBA" id="ARBA00023136"/>
    </source>
</evidence>
<evidence type="ECO:0000256" key="8">
    <source>
        <dbReference type="ARBA" id="ARBA00023133"/>
    </source>
</evidence>
<protein>
    <submittedName>
        <fullName evidence="13">Heme A synthase</fullName>
    </submittedName>
</protein>
<dbReference type="Pfam" id="PF02628">
    <property type="entry name" value="COX15-CtaA"/>
    <property type="match status" value="1"/>
</dbReference>
<dbReference type="AlphaFoldDB" id="A0A346NHG6"/>
<keyword evidence="9 12" id="KW-0472">Membrane</keyword>
<keyword evidence="4" id="KW-0479">Metal-binding</keyword>
<dbReference type="RefSeq" id="WP_117314961.1">
    <property type="nucleotide sequence ID" value="NZ_CP031769.1"/>
</dbReference>
<evidence type="ECO:0000256" key="5">
    <source>
        <dbReference type="ARBA" id="ARBA00022989"/>
    </source>
</evidence>
<accession>A0A346NHG6</accession>